<reference evidence="1 2" key="1">
    <citation type="submission" date="2016-10" db="EMBL/GenBank/DDBJ databases">
        <authorList>
            <person name="de Groot N.N."/>
        </authorList>
    </citation>
    <scope>NUCLEOTIDE SEQUENCE [LARGE SCALE GENOMIC DNA]</scope>
    <source>
        <strain evidence="1 2">DSM 26130</strain>
    </source>
</reference>
<protein>
    <submittedName>
        <fullName evidence="1">Uncharacterized protein</fullName>
    </submittedName>
</protein>
<organism evidence="1 2">
    <name type="scientific">Spirosoma endophyticum</name>
    <dbReference type="NCBI Taxonomy" id="662367"/>
    <lineage>
        <taxon>Bacteria</taxon>
        <taxon>Pseudomonadati</taxon>
        <taxon>Bacteroidota</taxon>
        <taxon>Cytophagia</taxon>
        <taxon>Cytophagales</taxon>
        <taxon>Cytophagaceae</taxon>
        <taxon>Spirosoma</taxon>
    </lineage>
</organism>
<sequence>ATIQLIGIIGGTCCWGQSRTENPIWKPCPLIPTTDSTTFQKTLDSVANFLPGRWELVEIGGGWGPNQKPYRVVELVINQKREGIVYENGLETATFQLTMKMRLNTVWFRINQQGESL</sequence>
<evidence type="ECO:0000313" key="2">
    <source>
        <dbReference type="Proteomes" id="UP000198598"/>
    </source>
</evidence>
<accession>A0A1I2II54</accession>
<evidence type="ECO:0000313" key="1">
    <source>
        <dbReference type="EMBL" id="SFF41340.1"/>
    </source>
</evidence>
<keyword evidence="2" id="KW-1185">Reference proteome</keyword>
<dbReference type="Proteomes" id="UP000198598">
    <property type="component" value="Unassembled WGS sequence"/>
</dbReference>
<dbReference type="EMBL" id="FOLQ01000081">
    <property type="protein sequence ID" value="SFF41340.1"/>
    <property type="molecule type" value="Genomic_DNA"/>
</dbReference>
<dbReference type="AlphaFoldDB" id="A0A1I2II54"/>
<feature type="non-terminal residue" evidence="1">
    <location>
        <position position="1"/>
    </location>
</feature>
<gene>
    <name evidence="1" type="ORF">SAMN05216167_1812</name>
</gene>
<name>A0A1I2II54_9BACT</name>
<dbReference type="RefSeq" id="WP_218160663.1">
    <property type="nucleotide sequence ID" value="NZ_FOLQ01000081.1"/>
</dbReference>
<proteinExistence type="predicted"/>